<dbReference type="GO" id="GO:0015171">
    <property type="term" value="F:amino acid transmembrane transporter activity"/>
    <property type="evidence" value="ECO:0007669"/>
    <property type="project" value="TreeGrafter"/>
</dbReference>
<dbReference type="EMBL" id="KE145368">
    <property type="protein sequence ID" value="EPE28583.1"/>
    <property type="molecule type" value="Genomic_DNA"/>
</dbReference>
<dbReference type="InterPro" id="IPR004841">
    <property type="entry name" value="AA-permease/SLC12A_dom"/>
</dbReference>
<feature type="transmembrane region" description="Helical" evidence="8">
    <location>
        <begin position="143"/>
        <end position="165"/>
    </location>
</feature>
<feature type="transmembrane region" description="Helical" evidence="8">
    <location>
        <begin position="420"/>
        <end position="445"/>
    </location>
</feature>
<organism evidence="10 11">
    <name type="scientific">Glarea lozoyensis (strain ATCC 20868 / MF5171)</name>
    <dbReference type="NCBI Taxonomy" id="1116229"/>
    <lineage>
        <taxon>Eukaryota</taxon>
        <taxon>Fungi</taxon>
        <taxon>Dikarya</taxon>
        <taxon>Ascomycota</taxon>
        <taxon>Pezizomycotina</taxon>
        <taxon>Leotiomycetes</taxon>
        <taxon>Helotiales</taxon>
        <taxon>Helotiaceae</taxon>
        <taxon>Glarea</taxon>
    </lineage>
</organism>
<dbReference type="PANTHER" id="PTHR43341">
    <property type="entry name" value="AMINO ACID PERMEASE"/>
    <property type="match status" value="1"/>
</dbReference>
<dbReference type="Gene3D" id="1.20.1740.10">
    <property type="entry name" value="Amino acid/polyamine transporter I"/>
    <property type="match status" value="1"/>
</dbReference>
<keyword evidence="3 8" id="KW-0812">Transmembrane</keyword>
<feature type="transmembrane region" description="Helical" evidence="8">
    <location>
        <begin position="293"/>
        <end position="312"/>
    </location>
</feature>
<dbReference type="InterPro" id="IPR050524">
    <property type="entry name" value="APC_YAT"/>
</dbReference>
<evidence type="ECO:0000256" key="3">
    <source>
        <dbReference type="ARBA" id="ARBA00022692"/>
    </source>
</evidence>
<dbReference type="PIRSF" id="PIRSF006060">
    <property type="entry name" value="AA_transporter"/>
    <property type="match status" value="1"/>
</dbReference>
<feature type="transmembrane region" description="Helical" evidence="8">
    <location>
        <begin position="171"/>
        <end position="192"/>
    </location>
</feature>
<dbReference type="RefSeq" id="XP_008084491.1">
    <property type="nucleotide sequence ID" value="XM_008086300.1"/>
</dbReference>
<proteinExistence type="predicted"/>
<evidence type="ECO:0000313" key="10">
    <source>
        <dbReference type="EMBL" id="EPE28583.1"/>
    </source>
</evidence>
<protein>
    <recommendedName>
        <fullName evidence="9">Amino acid permease/ SLC12A domain-containing protein</fullName>
    </recommendedName>
</protein>
<feature type="transmembrane region" description="Helical" evidence="8">
    <location>
        <begin position="64"/>
        <end position="84"/>
    </location>
</feature>
<comment type="subcellular location">
    <subcellularLocation>
        <location evidence="1">Membrane</location>
        <topology evidence="1">Multi-pass membrane protein</topology>
    </subcellularLocation>
</comment>
<evidence type="ECO:0000256" key="8">
    <source>
        <dbReference type="SAM" id="Phobius"/>
    </source>
</evidence>
<feature type="compositionally biased region" description="Basic and acidic residues" evidence="7">
    <location>
        <begin position="11"/>
        <end position="23"/>
    </location>
</feature>
<dbReference type="HOGENOM" id="CLU_007946_12_1_1"/>
<dbReference type="InterPro" id="IPR004840">
    <property type="entry name" value="Amino_acid_permease_CS"/>
</dbReference>
<dbReference type="KEGG" id="glz:GLAREA_09704"/>
<keyword evidence="5 8" id="KW-1133">Transmembrane helix</keyword>
<evidence type="ECO:0000256" key="2">
    <source>
        <dbReference type="ARBA" id="ARBA00022448"/>
    </source>
</evidence>
<dbReference type="OMA" id="VHWINIE"/>
<feature type="region of interest" description="Disordered" evidence="7">
    <location>
        <begin position="1"/>
        <end position="35"/>
    </location>
</feature>
<dbReference type="GeneID" id="19468751"/>
<evidence type="ECO:0000256" key="4">
    <source>
        <dbReference type="ARBA" id="ARBA00022970"/>
    </source>
</evidence>
<feature type="transmembrane region" description="Helical" evidence="8">
    <location>
        <begin position="386"/>
        <end position="408"/>
    </location>
</feature>
<keyword evidence="2" id="KW-0813">Transport</keyword>
<evidence type="ECO:0000256" key="1">
    <source>
        <dbReference type="ARBA" id="ARBA00004141"/>
    </source>
</evidence>
<dbReference type="eggNOG" id="KOG1286">
    <property type="taxonomic scope" value="Eukaryota"/>
</dbReference>
<feature type="transmembrane region" description="Helical" evidence="8">
    <location>
        <begin position="204"/>
        <end position="223"/>
    </location>
</feature>
<keyword evidence="11" id="KW-1185">Reference proteome</keyword>
<dbReference type="AlphaFoldDB" id="S3DQ21"/>
<feature type="transmembrane region" description="Helical" evidence="8">
    <location>
        <begin position="346"/>
        <end position="365"/>
    </location>
</feature>
<evidence type="ECO:0000256" key="5">
    <source>
        <dbReference type="ARBA" id="ARBA00022989"/>
    </source>
</evidence>
<dbReference type="Proteomes" id="UP000016922">
    <property type="component" value="Unassembled WGS sequence"/>
</dbReference>
<evidence type="ECO:0000313" key="11">
    <source>
        <dbReference type="Proteomes" id="UP000016922"/>
    </source>
</evidence>
<dbReference type="FunFam" id="1.20.1740.10:FF:000006">
    <property type="entry name" value="General amino acid permease"/>
    <property type="match status" value="1"/>
</dbReference>
<gene>
    <name evidence="10" type="ORF">GLAREA_09704</name>
</gene>
<feature type="transmembrane region" description="Helical" evidence="8">
    <location>
        <begin position="96"/>
        <end position="123"/>
    </location>
</feature>
<dbReference type="PANTHER" id="PTHR43341:SF18">
    <property type="entry name" value="AMINO ACID PERMEASE_ SLC12A DOMAIN-CONTAINING PROTEIN"/>
    <property type="match status" value="1"/>
</dbReference>
<feature type="transmembrane region" description="Helical" evidence="8">
    <location>
        <begin position="466"/>
        <end position="485"/>
    </location>
</feature>
<evidence type="ECO:0000256" key="7">
    <source>
        <dbReference type="SAM" id="MobiDB-lite"/>
    </source>
</evidence>
<evidence type="ECO:0000259" key="9">
    <source>
        <dbReference type="Pfam" id="PF00324"/>
    </source>
</evidence>
<dbReference type="GO" id="GO:0016020">
    <property type="term" value="C:membrane"/>
    <property type="evidence" value="ECO:0007669"/>
    <property type="project" value="UniProtKB-SubCell"/>
</dbReference>
<evidence type="ECO:0000256" key="6">
    <source>
        <dbReference type="ARBA" id="ARBA00023136"/>
    </source>
</evidence>
<sequence length="559" mass="61128">MSEIPAYSGNDTEKGKYGNDEKSNYQTDVTAGYGSSENLDESEVLQFSETKELRRGLGQRHIQMIALAGTIGTGLFLGSGKALARGGPLGALMGYSFVGVLVTGVVISIAELSALVPLSGAIIRHAEYFVDPALSFAQGWNSIYSSLVSLPAEIVAAAVIVEFWTQAVNSAVWITIFGILLVISNLLFVRVYGELEFGFASLKIMLIIGVNIMALVITCGGGPDGHRYGFQYWKNPGPFVEYLGYAGSLGHFMGFYTTFSNAVYAYSGIENISLAAAETQSPRRNIPIAAKRIFWRVSIFYVLSIFMVGLIVPSNDKDLLRSTGTAAQSPFVIASTRAGIKVVPSIINAVVLSSAWSAGNSVLLGSSRTLYGMAREGHAPKIFLRVSRMGVPYVAVAFMSIWMCLGYMTLSDSASTVFSWLQDLVATAALVHWIIICVVYLRFYYGMKKQGIARSALPWAAPFQPYAAWTSLIAFSILLLTGGYITFVHGHWDNETFVSSYINIPIILILYLVYKFIKKTKIIPLDQLPIQKFIDIANANPEEPAKPVVGWRRFNILWS</sequence>
<feature type="transmembrane region" description="Helical" evidence="8">
    <location>
        <begin position="243"/>
        <end position="264"/>
    </location>
</feature>
<feature type="domain" description="Amino acid permease/ SLC12A" evidence="9">
    <location>
        <begin position="61"/>
        <end position="522"/>
    </location>
</feature>
<feature type="compositionally biased region" description="Polar residues" evidence="7">
    <location>
        <begin position="24"/>
        <end position="35"/>
    </location>
</feature>
<keyword evidence="4" id="KW-0029">Amino-acid transport</keyword>
<dbReference type="Pfam" id="PF00324">
    <property type="entry name" value="AA_permease"/>
    <property type="match status" value="1"/>
</dbReference>
<keyword evidence="6 8" id="KW-0472">Membrane</keyword>
<dbReference type="PROSITE" id="PS00218">
    <property type="entry name" value="AMINO_ACID_PERMEASE_1"/>
    <property type="match status" value="1"/>
</dbReference>
<reference evidence="10 11" key="1">
    <citation type="journal article" date="2013" name="BMC Genomics">
        <title>Genomics-driven discovery of the pneumocandin biosynthetic gene cluster in the fungus Glarea lozoyensis.</title>
        <authorList>
            <person name="Chen L."/>
            <person name="Yue Q."/>
            <person name="Zhang X."/>
            <person name="Xiang M."/>
            <person name="Wang C."/>
            <person name="Li S."/>
            <person name="Che Y."/>
            <person name="Ortiz-Lopez F.J."/>
            <person name="Bills G.F."/>
            <person name="Liu X."/>
            <person name="An Z."/>
        </authorList>
    </citation>
    <scope>NUCLEOTIDE SEQUENCE [LARGE SCALE GENOMIC DNA]</scope>
    <source>
        <strain evidence="11">ATCC 20868 / MF5171</strain>
    </source>
</reference>
<accession>S3DQ21</accession>
<dbReference type="OrthoDB" id="3900342at2759"/>
<feature type="transmembrane region" description="Helical" evidence="8">
    <location>
        <begin position="497"/>
        <end position="514"/>
    </location>
</feature>
<name>S3DQ21_GLAL2</name>